<feature type="compositionally biased region" description="Basic and acidic residues" evidence="2">
    <location>
        <begin position="73"/>
        <end position="95"/>
    </location>
</feature>
<dbReference type="AlphaFoldDB" id="A0A0M3KGK1"/>
<evidence type="ECO:0000313" key="6">
    <source>
        <dbReference type="WBParaSite" id="ASIM_0002011501-mRNA-1"/>
    </source>
</evidence>
<dbReference type="WBParaSite" id="ASIM_0002011501-mRNA-1">
    <property type="protein sequence ID" value="ASIM_0002011501-mRNA-1"/>
    <property type="gene ID" value="ASIM_0002011501"/>
</dbReference>
<reference evidence="6" key="1">
    <citation type="submission" date="2017-02" db="UniProtKB">
        <authorList>
            <consortium name="WormBaseParasite"/>
        </authorList>
    </citation>
    <scope>IDENTIFICATION</scope>
</reference>
<sequence length="175" mass="19289">MDDQCCYVCNECPNSYTTLDELETHMDAAHAGVNTSGDNNSNNSTTSNDKDNRNGTSLPEALLTQQLQQKQQQSDDEKQSLPDESKDDNMDHDGNEPESGGNSPSSSDVSNFDGGIDGGGAYGLDESMNGEEGKGFGCRFCPKIFEERSQVRFCWVIVQFIMELVAISRDYDRFV</sequence>
<dbReference type="GO" id="GO:0008270">
    <property type="term" value="F:zinc ion binding"/>
    <property type="evidence" value="ECO:0007669"/>
    <property type="project" value="UniProtKB-KW"/>
</dbReference>
<name>A0A0M3KGK1_ANISI</name>
<dbReference type="Proteomes" id="UP000267096">
    <property type="component" value="Unassembled WGS sequence"/>
</dbReference>
<gene>
    <name evidence="4" type="ORF">ASIM_LOCUS19500</name>
</gene>
<feature type="domain" description="C2H2-type" evidence="3">
    <location>
        <begin position="7"/>
        <end position="35"/>
    </location>
</feature>
<evidence type="ECO:0000256" key="2">
    <source>
        <dbReference type="SAM" id="MobiDB-lite"/>
    </source>
</evidence>
<organism evidence="6">
    <name type="scientific">Anisakis simplex</name>
    <name type="common">Herring worm</name>
    <dbReference type="NCBI Taxonomy" id="6269"/>
    <lineage>
        <taxon>Eukaryota</taxon>
        <taxon>Metazoa</taxon>
        <taxon>Ecdysozoa</taxon>
        <taxon>Nematoda</taxon>
        <taxon>Chromadorea</taxon>
        <taxon>Rhabditida</taxon>
        <taxon>Spirurina</taxon>
        <taxon>Ascaridomorpha</taxon>
        <taxon>Ascaridoidea</taxon>
        <taxon>Anisakidae</taxon>
        <taxon>Anisakis</taxon>
        <taxon>Anisakis simplex complex</taxon>
    </lineage>
</organism>
<dbReference type="OrthoDB" id="5838519at2759"/>
<dbReference type="PROSITE" id="PS00028">
    <property type="entry name" value="ZINC_FINGER_C2H2_1"/>
    <property type="match status" value="1"/>
</dbReference>
<protein>
    <submittedName>
        <fullName evidence="6">C2H2-type domain-containing protein</fullName>
    </submittedName>
</protein>
<accession>A0A0M3KGK1</accession>
<keyword evidence="1" id="KW-0863">Zinc-finger</keyword>
<keyword evidence="1" id="KW-0862">Zinc</keyword>
<reference evidence="4 5" key="2">
    <citation type="submission" date="2018-11" db="EMBL/GenBank/DDBJ databases">
        <authorList>
            <consortium name="Pathogen Informatics"/>
        </authorList>
    </citation>
    <scope>NUCLEOTIDE SEQUENCE [LARGE SCALE GENOMIC DNA]</scope>
</reference>
<evidence type="ECO:0000259" key="3">
    <source>
        <dbReference type="PROSITE" id="PS50157"/>
    </source>
</evidence>
<keyword evidence="5" id="KW-1185">Reference proteome</keyword>
<feature type="region of interest" description="Disordered" evidence="2">
    <location>
        <begin position="31"/>
        <end position="126"/>
    </location>
</feature>
<dbReference type="EMBL" id="UYRR01037352">
    <property type="protein sequence ID" value="VDK70062.1"/>
    <property type="molecule type" value="Genomic_DNA"/>
</dbReference>
<keyword evidence="1" id="KW-0479">Metal-binding</keyword>
<proteinExistence type="predicted"/>
<dbReference type="InterPro" id="IPR013087">
    <property type="entry name" value="Znf_C2H2_type"/>
</dbReference>
<feature type="compositionally biased region" description="Low complexity" evidence="2">
    <location>
        <begin position="97"/>
        <end position="107"/>
    </location>
</feature>
<dbReference type="PROSITE" id="PS50157">
    <property type="entry name" value="ZINC_FINGER_C2H2_2"/>
    <property type="match status" value="1"/>
</dbReference>
<evidence type="ECO:0000256" key="1">
    <source>
        <dbReference type="PROSITE-ProRule" id="PRU00042"/>
    </source>
</evidence>
<evidence type="ECO:0000313" key="5">
    <source>
        <dbReference type="Proteomes" id="UP000267096"/>
    </source>
</evidence>
<evidence type="ECO:0000313" key="4">
    <source>
        <dbReference type="EMBL" id="VDK70062.1"/>
    </source>
</evidence>
<feature type="compositionally biased region" description="Low complexity" evidence="2">
    <location>
        <begin position="34"/>
        <end position="47"/>
    </location>
</feature>